<dbReference type="Proteomes" id="UP001172102">
    <property type="component" value="Unassembled WGS sequence"/>
</dbReference>
<gene>
    <name evidence="1" type="ORF">B0H67DRAFT_609557</name>
</gene>
<proteinExistence type="predicted"/>
<accession>A0AA40ASE0</accession>
<feature type="non-terminal residue" evidence="1">
    <location>
        <position position="1"/>
    </location>
</feature>
<evidence type="ECO:0000313" key="2">
    <source>
        <dbReference type="Proteomes" id="UP001172102"/>
    </source>
</evidence>
<sequence>MFSFETIDDVADFQSRLLGEDVLLDISSVRLARIRKKNNEISNPGCRIQIWHESRKPPG</sequence>
<keyword evidence="2" id="KW-1185">Reference proteome</keyword>
<organism evidence="1 2">
    <name type="scientific">Lasiosphaeris hirsuta</name>
    <dbReference type="NCBI Taxonomy" id="260670"/>
    <lineage>
        <taxon>Eukaryota</taxon>
        <taxon>Fungi</taxon>
        <taxon>Dikarya</taxon>
        <taxon>Ascomycota</taxon>
        <taxon>Pezizomycotina</taxon>
        <taxon>Sordariomycetes</taxon>
        <taxon>Sordariomycetidae</taxon>
        <taxon>Sordariales</taxon>
        <taxon>Lasiosphaeriaceae</taxon>
        <taxon>Lasiosphaeris</taxon>
    </lineage>
</organism>
<reference evidence="1" key="1">
    <citation type="submission" date="2023-06" db="EMBL/GenBank/DDBJ databases">
        <title>Genome-scale phylogeny and comparative genomics of the fungal order Sordariales.</title>
        <authorList>
            <consortium name="Lawrence Berkeley National Laboratory"/>
            <person name="Hensen N."/>
            <person name="Bonometti L."/>
            <person name="Westerberg I."/>
            <person name="Brannstrom I.O."/>
            <person name="Guillou S."/>
            <person name="Cros-Aarteil S."/>
            <person name="Calhoun S."/>
            <person name="Haridas S."/>
            <person name="Kuo A."/>
            <person name="Mondo S."/>
            <person name="Pangilinan J."/>
            <person name="Riley R."/>
            <person name="Labutti K."/>
            <person name="Andreopoulos B."/>
            <person name="Lipzen A."/>
            <person name="Chen C."/>
            <person name="Yanf M."/>
            <person name="Daum C."/>
            <person name="Ng V."/>
            <person name="Clum A."/>
            <person name="Steindorff A."/>
            <person name="Ohm R."/>
            <person name="Martin F."/>
            <person name="Silar P."/>
            <person name="Natvig D."/>
            <person name="Lalanne C."/>
            <person name="Gautier V."/>
            <person name="Ament-Velasquez S.L."/>
            <person name="Kruys A."/>
            <person name="Hutchinson M.I."/>
            <person name="Powell A.J."/>
            <person name="Barry K."/>
            <person name="Miller A.N."/>
            <person name="Grigoriev I.V."/>
            <person name="Debuchy R."/>
            <person name="Gladieux P."/>
            <person name="Thoren M.H."/>
            <person name="Johannesson H."/>
        </authorList>
    </citation>
    <scope>NUCLEOTIDE SEQUENCE</scope>
    <source>
        <strain evidence="1">SMH4607-1</strain>
    </source>
</reference>
<dbReference type="AlphaFoldDB" id="A0AA40ASE0"/>
<comment type="caution">
    <text evidence="1">The sequence shown here is derived from an EMBL/GenBank/DDBJ whole genome shotgun (WGS) entry which is preliminary data.</text>
</comment>
<protein>
    <submittedName>
        <fullName evidence="1">Uncharacterized protein</fullName>
    </submittedName>
</protein>
<evidence type="ECO:0000313" key="1">
    <source>
        <dbReference type="EMBL" id="KAK0721109.1"/>
    </source>
</evidence>
<name>A0AA40ASE0_9PEZI</name>
<dbReference type="EMBL" id="JAUKUA010000003">
    <property type="protein sequence ID" value="KAK0721109.1"/>
    <property type="molecule type" value="Genomic_DNA"/>
</dbReference>